<dbReference type="EnsemblMetazoa" id="AALB006267-RA">
    <property type="protein sequence ID" value="AALB006267-PA"/>
    <property type="gene ID" value="AALB006267"/>
</dbReference>
<protein>
    <submittedName>
        <fullName evidence="1">Uncharacterized protein</fullName>
    </submittedName>
</protein>
<accession>A0A182FIC3</accession>
<dbReference type="VEuPathDB" id="VectorBase:AALB20_031743"/>
<organism evidence="1 2">
    <name type="scientific">Anopheles albimanus</name>
    <name type="common">New world malaria mosquito</name>
    <dbReference type="NCBI Taxonomy" id="7167"/>
    <lineage>
        <taxon>Eukaryota</taxon>
        <taxon>Metazoa</taxon>
        <taxon>Ecdysozoa</taxon>
        <taxon>Arthropoda</taxon>
        <taxon>Hexapoda</taxon>
        <taxon>Insecta</taxon>
        <taxon>Pterygota</taxon>
        <taxon>Neoptera</taxon>
        <taxon>Endopterygota</taxon>
        <taxon>Diptera</taxon>
        <taxon>Nematocera</taxon>
        <taxon>Culicoidea</taxon>
        <taxon>Culicidae</taxon>
        <taxon>Anophelinae</taxon>
        <taxon>Anopheles</taxon>
    </lineage>
</organism>
<dbReference type="Gene3D" id="3.80.10.10">
    <property type="entry name" value="Ribonuclease Inhibitor"/>
    <property type="match status" value="1"/>
</dbReference>
<dbReference type="InterPro" id="IPR032675">
    <property type="entry name" value="LRR_dom_sf"/>
</dbReference>
<proteinExistence type="predicted"/>
<name>A0A182FIC3_ANOAL</name>
<keyword evidence="2" id="KW-1185">Reference proteome</keyword>
<dbReference type="SUPFAM" id="SSF52047">
    <property type="entry name" value="RNI-like"/>
    <property type="match status" value="1"/>
</dbReference>
<dbReference type="AlphaFoldDB" id="A0A182FIC3"/>
<sequence>MTFPLSKEDIKRRILQTAFGSERRYRHASFVLDDFVEDEFAREIHTIVPPYAPFLKTLKLKSNEYSMVALLPRLARVLPQMQHLEHFSLQSVSAGFPEAVLLESNTVRQLEVILSYDIIAHHRHFIRLHMPNLTSYSGKLHILDGSTTLDQLTDVTLTKPCSLRCYVNLGYYQERLSRLTNLTKLEIGFEVDDKLFEAICKCCPSLQVLVLANLLDLNDINKFALLNRLENLRRLELESFFAANTGYIDLTPMAQLNYLVLRGTYLDECSKVTFPKSLKKVTMHIFGWLFMNRTRRMYQMCAEMEQLTELDVVFQFNNAAQTLPELLDAIRCMGKLKRLSVSNGLISECCFEMLKTVLPGLRSILFVGCRIAKITYLGIGAELRIKNCIDSLANPIQNGCFPV</sequence>
<reference evidence="1 2" key="1">
    <citation type="journal article" date="2017" name="G3 (Bethesda)">
        <title>The Physical Genome Mapping of Anopheles albimanus Corrected Scaffold Misassemblies and Identified Interarm Rearrangements in Genus Anopheles.</title>
        <authorList>
            <person name="Artemov G.N."/>
            <person name="Peery A.N."/>
            <person name="Jiang X."/>
            <person name="Tu Z."/>
            <person name="Stegniy V.N."/>
            <person name="Sharakhova M.V."/>
            <person name="Sharakhov I.V."/>
        </authorList>
    </citation>
    <scope>NUCLEOTIDE SEQUENCE [LARGE SCALE GENOMIC DNA]</scope>
    <source>
        <strain evidence="1 2">ALBI9_A</strain>
    </source>
</reference>
<evidence type="ECO:0000313" key="1">
    <source>
        <dbReference type="EnsemblMetazoa" id="AALB006267-PA"/>
    </source>
</evidence>
<dbReference type="Proteomes" id="UP000069272">
    <property type="component" value="Chromosome X"/>
</dbReference>
<evidence type="ECO:0000313" key="2">
    <source>
        <dbReference type="Proteomes" id="UP000069272"/>
    </source>
</evidence>
<dbReference type="VEuPathDB" id="VectorBase:AALB006267"/>
<reference evidence="1" key="2">
    <citation type="submission" date="2022-08" db="UniProtKB">
        <authorList>
            <consortium name="EnsemblMetazoa"/>
        </authorList>
    </citation>
    <scope>IDENTIFICATION</scope>
    <source>
        <strain evidence="1">STECLA/ALBI9_A</strain>
    </source>
</reference>